<dbReference type="PANTHER" id="PTHR11206">
    <property type="entry name" value="MULTIDRUG RESISTANCE PROTEIN"/>
    <property type="match status" value="1"/>
</dbReference>
<evidence type="ECO:0000256" key="1">
    <source>
        <dbReference type="ARBA" id="ARBA00004141"/>
    </source>
</evidence>
<feature type="transmembrane region" description="Helical" evidence="6">
    <location>
        <begin position="152"/>
        <end position="175"/>
    </location>
</feature>
<evidence type="ECO:0000313" key="8">
    <source>
        <dbReference type="Proteomes" id="UP001209570"/>
    </source>
</evidence>
<keyword evidence="3 6" id="KW-0812">Transmembrane</keyword>
<protein>
    <recommendedName>
        <fullName evidence="9">Multidrug/Oligosaccharidyl-lipid/Polysaccharide (MOP) Flippase Superfamily</fullName>
    </recommendedName>
</protein>
<dbReference type="GO" id="GO:0015297">
    <property type="term" value="F:antiporter activity"/>
    <property type="evidence" value="ECO:0007669"/>
    <property type="project" value="InterPro"/>
</dbReference>
<keyword evidence="5 6" id="KW-0472">Membrane</keyword>
<organism evidence="7 8">
    <name type="scientific">Pythium insidiosum</name>
    <name type="common">Pythiosis disease agent</name>
    <dbReference type="NCBI Taxonomy" id="114742"/>
    <lineage>
        <taxon>Eukaryota</taxon>
        <taxon>Sar</taxon>
        <taxon>Stramenopiles</taxon>
        <taxon>Oomycota</taxon>
        <taxon>Peronosporomycetes</taxon>
        <taxon>Pythiales</taxon>
        <taxon>Pythiaceae</taxon>
        <taxon>Pythium</taxon>
    </lineage>
</organism>
<feature type="transmembrane region" description="Helical" evidence="6">
    <location>
        <begin position="336"/>
        <end position="360"/>
    </location>
</feature>
<comment type="subcellular location">
    <subcellularLocation>
        <location evidence="1">Membrane</location>
        <topology evidence="1">Multi-pass membrane protein</topology>
    </subcellularLocation>
</comment>
<feature type="transmembrane region" description="Helical" evidence="6">
    <location>
        <begin position="452"/>
        <end position="473"/>
    </location>
</feature>
<evidence type="ECO:0000256" key="4">
    <source>
        <dbReference type="ARBA" id="ARBA00022989"/>
    </source>
</evidence>
<dbReference type="InterPro" id="IPR045069">
    <property type="entry name" value="MATE_euk"/>
</dbReference>
<comment type="similarity">
    <text evidence="2">Belongs to the multi antimicrobial extrusion (MATE) (TC 2.A.66.1) family.</text>
</comment>
<evidence type="ECO:0000313" key="7">
    <source>
        <dbReference type="EMBL" id="KAJ0398094.1"/>
    </source>
</evidence>
<proteinExistence type="inferred from homology"/>
<sequence length="517" mass="55959">MCHSGARVNERSSLLTETLRQSDVRKSGALDSSDDSVALTVDCSPSSGGGSLQLDALDVGSKQWVLEELWALFELAYPVAITTVLEFLPGTTSTILAGHLDSPLTKEYVDATTLATMFSNISAYSIGFGLSSALDTLCSQAYGAQRYDKIGVYFQSGLIVIGVALVPILIANFYTATFLGWLGQDPVISALAEQFARYNLVGIPCICFYDLARRVLQAQGILRPMLILAVLSNALQVASGYLLAYQLGFGFVGVALARTLGNVSLPLMLWVYFRASPSRLSQWWFGWDWRSAVAHVGLFLRLGVPGMLMLIMEWWAYEVIAVMAGLLPDTILAVSAHAVIMNVAYLFYMAFVGVSVAANVRIGQYLGANMPEHARLAGMLAMKMVLALSTVAGLTVFLGRDVIPTLFLDDADAIRRASSALMVWAPFELAEALNCLMQGVAKGAAKQDKAAFINGVSFYSIGVPLAYVLAFRLGWGVEGLWVGLGLGVTTSFAALVSVYFRWNWPRLARDAQARTEQ</sequence>
<feature type="transmembrane region" description="Helical" evidence="6">
    <location>
        <begin position="249"/>
        <end position="273"/>
    </location>
</feature>
<dbReference type="NCBIfam" id="TIGR00797">
    <property type="entry name" value="matE"/>
    <property type="match status" value="1"/>
</dbReference>
<feature type="transmembrane region" description="Helical" evidence="6">
    <location>
        <begin position="479"/>
        <end position="500"/>
    </location>
</feature>
<reference evidence="7" key="1">
    <citation type="submission" date="2021-12" db="EMBL/GenBank/DDBJ databases">
        <title>Prjna785345.</title>
        <authorList>
            <person name="Rujirawat T."/>
            <person name="Krajaejun T."/>
        </authorList>
    </citation>
    <scope>NUCLEOTIDE SEQUENCE</scope>
    <source>
        <strain evidence="7">Pi057C3</strain>
    </source>
</reference>
<dbReference type="GO" id="GO:0042910">
    <property type="term" value="F:xenobiotic transmembrane transporter activity"/>
    <property type="evidence" value="ECO:0007669"/>
    <property type="project" value="InterPro"/>
</dbReference>
<dbReference type="CDD" id="cd13132">
    <property type="entry name" value="MATE_eukaryotic"/>
    <property type="match status" value="1"/>
</dbReference>
<dbReference type="InterPro" id="IPR002528">
    <property type="entry name" value="MATE_fam"/>
</dbReference>
<feature type="transmembrane region" description="Helical" evidence="6">
    <location>
        <begin position="380"/>
        <end position="399"/>
    </location>
</feature>
<comment type="caution">
    <text evidence="7">The sequence shown here is derived from an EMBL/GenBank/DDBJ whole genome shotgun (WGS) entry which is preliminary data.</text>
</comment>
<evidence type="ECO:0000256" key="5">
    <source>
        <dbReference type="ARBA" id="ARBA00023136"/>
    </source>
</evidence>
<gene>
    <name evidence="7" type="ORF">P43SY_001184</name>
</gene>
<evidence type="ECO:0008006" key="9">
    <source>
        <dbReference type="Google" id="ProtNLM"/>
    </source>
</evidence>
<dbReference type="GO" id="GO:0016020">
    <property type="term" value="C:membrane"/>
    <property type="evidence" value="ECO:0007669"/>
    <property type="project" value="UniProtKB-SubCell"/>
</dbReference>
<keyword evidence="4 6" id="KW-1133">Transmembrane helix</keyword>
<dbReference type="Proteomes" id="UP001209570">
    <property type="component" value="Unassembled WGS sequence"/>
</dbReference>
<feature type="transmembrane region" description="Helical" evidence="6">
    <location>
        <begin position="224"/>
        <end position="243"/>
    </location>
</feature>
<accession>A0AAD5LZX6</accession>
<dbReference type="EMBL" id="JAKCXM010000228">
    <property type="protein sequence ID" value="KAJ0398094.1"/>
    <property type="molecule type" value="Genomic_DNA"/>
</dbReference>
<evidence type="ECO:0000256" key="2">
    <source>
        <dbReference type="ARBA" id="ARBA00010199"/>
    </source>
</evidence>
<evidence type="ECO:0000256" key="3">
    <source>
        <dbReference type="ARBA" id="ARBA00022692"/>
    </source>
</evidence>
<keyword evidence="8" id="KW-1185">Reference proteome</keyword>
<dbReference type="Pfam" id="PF01554">
    <property type="entry name" value="MatE"/>
    <property type="match status" value="2"/>
</dbReference>
<dbReference type="AlphaFoldDB" id="A0AAD5LZX6"/>
<name>A0AAD5LZX6_PYTIN</name>
<dbReference type="GO" id="GO:1990961">
    <property type="term" value="P:xenobiotic detoxification by transmembrane export across the plasma membrane"/>
    <property type="evidence" value="ECO:0007669"/>
    <property type="project" value="InterPro"/>
</dbReference>
<evidence type="ECO:0000256" key="6">
    <source>
        <dbReference type="SAM" id="Phobius"/>
    </source>
</evidence>